<dbReference type="EMBL" id="NCSJ02000061">
    <property type="protein sequence ID" value="RFU32130.1"/>
    <property type="molecule type" value="Genomic_DNA"/>
</dbReference>
<evidence type="ECO:0008006" key="3">
    <source>
        <dbReference type="Google" id="ProtNLM"/>
    </source>
</evidence>
<proteinExistence type="predicted"/>
<dbReference type="OMA" id="GMKVMRC"/>
<feature type="non-terminal residue" evidence="1">
    <location>
        <position position="302"/>
    </location>
</feature>
<dbReference type="InterPro" id="IPR050778">
    <property type="entry name" value="Cueball_EGF_LRP_Nidogen"/>
</dbReference>
<evidence type="ECO:0000313" key="2">
    <source>
        <dbReference type="Proteomes" id="UP000258309"/>
    </source>
</evidence>
<gene>
    <name evidence="1" type="ORF">B7463_g4213</name>
</gene>
<comment type="caution">
    <text evidence="1">The sequence shown here is derived from an EMBL/GenBank/DDBJ whole genome shotgun (WGS) entry which is preliminary data.</text>
</comment>
<dbReference type="Proteomes" id="UP000258309">
    <property type="component" value="Unassembled WGS sequence"/>
</dbReference>
<protein>
    <recommendedName>
        <fullName evidence="3">SMP-30/Gluconolactonase/LRE-like region domain-containing protein</fullName>
    </recommendedName>
</protein>
<dbReference type="SUPFAM" id="SSF63825">
    <property type="entry name" value="YWTD domain"/>
    <property type="match status" value="1"/>
</dbReference>
<feature type="non-terminal residue" evidence="1">
    <location>
        <position position="1"/>
    </location>
</feature>
<reference evidence="1 2" key="1">
    <citation type="submission" date="2018-05" db="EMBL/GenBank/DDBJ databases">
        <title>Draft genome sequence of Scytalidium lignicola DSM 105466, a ubiquitous saprotrophic fungus.</title>
        <authorList>
            <person name="Buettner E."/>
            <person name="Gebauer A.M."/>
            <person name="Hofrichter M."/>
            <person name="Liers C."/>
            <person name="Kellner H."/>
        </authorList>
    </citation>
    <scope>NUCLEOTIDE SEQUENCE [LARGE SCALE GENOMIC DNA]</scope>
    <source>
        <strain evidence="1 2">DSM 105466</strain>
    </source>
</reference>
<evidence type="ECO:0000313" key="1">
    <source>
        <dbReference type="EMBL" id="RFU32130.1"/>
    </source>
</evidence>
<dbReference type="SMART" id="SM00135">
    <property type="entry name" value="LY"/>
    <property type="match status" value="5"/>
</dbReference>
<dbReference type="PANTHER" id="PTHR46513:SF13">
    <property type="entry name" value="EGF-LIKE DOMAIN-CONTAINING PROTEIN"/>
    <property type="match status" value="1"/>
</dbReference>
<dbReference type="PANTHER" id="PTHR46513">
    <property type="entry name" value="VITELLOGENIN RECEPTOR-LIKE PROTEIN-RELATED-RELATED"/>
    <property type="match status" value="1"/>
</dbReference>
<name>A0A3E2HFE5_SCYLI</name>
<accession>A0A3E2HFE5</accession>
<organism evidence="1 2">
    <name type="scientific">Scytalidium lignicola</name>
    <name type="common">Hyphomycete</name>
    <dbReference type="NCBI Taxonomy" id="5539"/>
    <lineage>
        <taxon>Eukaryota</taxon>
        <taxon>Fungi</taxon>
        <taxon>Dikarya</taxon>
        <taxon>Ascomycota</taxon>
        <taxon>Pezizomycotina</taxon>
        <taxon>Leotiomycetes</taxon>
        <taxon>Leotiomycetes incertae sedis</taxon>
        <taxon>Scytalidium</taxon>
    </lineage>
</organism>
<dbReference type="OrthoDB" id="5958943at2759"/>
<dbReference type="STRING" id="5539.A0A3E2HFE5"/>
<dbReference type="AlphaFoldDB" id="A0A3E2HFE5"/>
<dbReference type="GO" id="GO:0060070">
    <property type="term" value="P:canonical Wnt signaling pathway"/>
    <property type="evidence" value="ECO:0007669"/>
    <property type="project" value="TreeGrafter"/>
</dbReference>
<keyword evidence="2" id="KW-1185">Reference proteome</keyword>
<dbReference type="Gene3D" id="2.120.10.30">
    <property type="entry name" value="TolB, C-terminal domain"/>
    <property type="match status" value="2"/>
</dbReference>
<dbReference type="InterPro" id="IPR011042">
    <property type="entry name" value="6-blade_b-propeller_TolB-like"/>
</dbReference>
<dbReference type="InterPro" id="IPR000033">
    <property type="entry name" value="LDLR_classB_rpt"/>
</dbReference>
<sequence>MATKTRLFFLDVGLSKMQSSAPQGSILSCNADGSHLQTIIKGIMTAPDGLAIDLEHNHIYFTNMAVPSTDSGFISRVDITGENLVNIVPPGVTWTPKQLTLEKSTSKLYWSDREGMRLFRCNLDGSNIEKLVCNGTTDTDREDQRNWCVGIAVNLRRKLIFWTQKGPSKGNQGRLFCAGIDIPEGETAESRTDRRVLLDHLPEPIDLDFDQEANLLYMSDRGDPPFGNTINKIDVSDLHKVVKTVLVRKMHEAIGLAIDYRNQKMYMTDLGGGLYTANLDGSGEQVLFSDLGDLTGIACVAG</sequence>
<dbReference type="GO" id="GO:0005886">
    <property type="term" value="C:plasma membrane"/>
    <property type="evidence" value="ECO:0007669"/>
    <property type="project" value="TreeGrafter"/>
</dbReference>
<dbReference type="PROSITE" id="PS51257">
    <property type="entry name" value="PROKAR_LIPOPROTEIN"/>
    <property type="match status" value="1"/>
</dbReference>